<name>A0ACB9KBV7_9ASTR</name>
<protein>
    <submittedName>
        <fullName evidence="1">Uncharacterized protein</fullName>
    </submittedName>
</protein>
<evidence type="ECO:0000313" key="2">
    <source>
        <dbReference type="Proteomes" id="UP001056120"/>
    </source>
</evidence>
<accession>A0ACB9KBV7</accession>
<gene>
    <name evidence="1" type="ORF">L1987_03818</name>
</gene>
<evidence type="ECO:0000313" key="1">
    <source>
        <dbReference type="EMBL" id="KAI3829690.1"/>
    </source>
</evidence>
<reference evidence="1 2" key="2">
    <citation type="journal article" date="2022" name="Mol. Ecol. Resour.">
        <title>The genomes of chicory, endive, great burdock and yacon provide insights into Asteraceae paleo-polyploidization history and plant inulin production.</title>
        <authorList>
            <person name="Fan W."/>
            <person name="Wang S."/>
            <person name="Wang H."/>
            <person name="Wang A."/>
            <person name="Jiang F."/>
            <person name="Liu H."/>
            <person name="Zhao H."/>
            <person name="Xu D."/>
            <person name="Zhang Y."/>
        </authorList>
    </citation>
    <scope>NUCLEOTIDE SEQUENCE [LARGE SCALE GENOMIC DNA]</scope>
    <source>
        <strain evidence="2">cv. Yunnan</strain>
        <tissue evidence="1">Leaves</tissue>
    </source>
</reference>
<organism evidence="1 2">
    <name type="scientific">Smallanthus sonchifolius</name>
    <dbReference type="NCBI Taxonomy" id="185202"/>
    <lineage>
        <taxon>Eukaryota</taxon>
        <taxon>Viridiplantae</taxon>
        <taxon>Streptophyta</taxon>
        <taxon>Embryophyta</taxon>
        <taxon>Tracheophyta</taxon>
        <taxon>Spermatophyta</taxon>
        <taxon>Magnoliopsida</taxon>
        <taxon>eudicotyledons</taxon>
        <taxon>Gunneridae</taxon>
        <taxon>Pentapetalae</taxon>
        <taxon>asterids</taxon>
        <taxon>campanulids</taxon>
        <taxon>Asterales</taxon>
        <taxon>Asteraceae</taxon>
        <taxon>Asteroideae</taxon>
        <taxon>Heliantheae alliance</taxon>
        <taxon>Millerieae</taxon>
        <taxon>Smallanthus</taxon>
    </lineage>
</organism>
<comment type="caution">
    <text evidence="1">The sequence shown here is derived from an EMBL/GenBank/DDBJ whole genome shotgun (WGS) entry which is preliminary data.</text>
</comment>
<keyword evidence="2" id="KW-1185">Reference proteome</keyword>
<proteinExistence type="predicted"/>
<dbReference type="Proteomes" id="UP001056120">
    <property type="component" value="Linkage Group LG01"/>
</dbReference>
<dbReference type="EMBL" id="CM042018">
    <property type="protein sequence ID" value="KAI3829690.1"/>
    <property type="molecule type" value="Genomic_DNA"/>
</dbReference>
<sequence>MCGPDFGFANFTISCTKERTATPESEPEEDDIYYEDQAVLEAGLAGSDLKRIDASTAGQNEGISSTKKRENAGTKP</sequence>
<reference evidence="2" key="1">
    <citation type="journal article" date="2022" name="Mol. Ecol. Resour.">
        <title>The genomes of chicory, endive, great burdock and yacon provide insights into Asteraceae palaeo-polyploidization history and plant inulin production.</title>
        <authorList>
            <person name="Fan W."/>
            <person name="Wang S."/>
            <person name="Wang H."/>
            <person name="Wang A."/>
            <person name="Jiang F."/>
            <person name="Liu H."/>
            <person name="Zhao H."/>
            <person name="Xu D."/>
            <person name="Zhang Y."/>
        </authorList>
    </citation>
    <scope>NUCLEOTIDE SEQUENCE [LARGE SCALE GENOMIC DNA]</scope>
    <source>
        <strain evidence="2">cv. Yunnan</strain>
    </source>
</reference>